<dbReference type="InterPro" id="IPR011141">
    <property type="entry name" value="Polyketide_synthase_type-III"/>
</dbReference>
<evidence type="ECO:0000256" key="3">
    <source>
        <dbReference type="PIRSR" id="PIRSR000451-1"/>
    </source>
</evidence>
<dbReference type="CDD" id="cd00831">
    <property type="entry name" value="CHS_like"/>
    <property type="match status" value="1"/>
</dbReference>
<name>A0A6L9LHT1_9BACT</name>
<organism evidence="6 7">
    <name type="scientific">Spirosoma terrae</name>
    <dbReference type="NCBI Taxonomy" id="1968276"/>
    <lineage>
        <taxon>Bacteria</taxon>
        <taxon>Pseudomonadati</taxon>
        <taxon>Bacteroidota</taxon>
        <taxon>Cytophagia</taxon>
        <taxon>Cytophagales</taxon>
        <taxon>Cytophagaceae</taxon>
        <taxon>Spirosoma</taxon>
    </lineage>
</organism>
<evidence type="ECO:0000256" key="2">
    <source>
        <dbReference type="ARBA" id="ARBA00022679"/>
    </source>
</evidence>
<keyword evidence="2" id="KW-0808">Transferase</keyword>
<sequence>MPLSGSFINALGVAVPDYAHSQHQLAHFMVNALQLDEPARRRMMALYRQTKISRRYSVLADYGQPVGQFTFYPNSPNLEPLPSVEQRMSVYQREALPLALRAVRACLADYPSFSVHSITHLIVVSCTGFYAPGPDIELLEALGLPGTTQRLLIGFMGCYGAFNGLKAADAIVRADPQANVLVVCVELCTIHFQKPENPSNWLANALFSDGAAAVLVQGTARREQSFQLQSFHCDLLPEGRDQMAWTIGNHGFDMVLTSTIPDLIQHHISLMLQRILEKKDLTVGDVDYFALHPGGRRILDLIELELGIDRSQTQHAYTVLNQYGNMSSATVLFVLKAIWDELAESVSSAPESILSGYSKRIAGVAFGPGLTLESMLLLVHVNSVQMTDNLNDGVSAETLELIEL</sequence>
<gene>
    <name evidence="6" type="ORF">GK108_28005</name>
</gene>
<evidence type="ECO:0000259" key="4">
    <source>
        <dbReference type="Pfam" id="PF00195"/>
    </source>
</evidence>
<dbReference type="InterPro" id="IPR012328">
    <property type="entry name" value="Chalcone/stilbene_synt_C"/>
</dbReference>
<proteinExistence type="inferred from homology"/>
<dbReference type="RefSeq" id="WP_163954894.1">
    <property type="nucleotide sequence ID" value="NZ_JAAFZH010000020.1"/>
</dbReference>
<evidence type="ECO:0000256" key="1">
    <source>
        <dbReference type="ARBA" id="ARBA00005531"/>
    </source>
</evidence>
<dbReference type="Pfam" id="PF00195">
    <property type="entry name" value="Chal_sti_synt_N"/>
    <property type="match status" value="1"/>
</dbReference>
<dbReference type="PANTHER" id="PTHR11877:SF46">
    <property type="entry name" value="TYPE III POLYKETIDE SYNTHASE A"/>
    <property type="match status" value="1"/>
</dbReference>
<dbReference type="GO" id="GO:0030639">
    <property type="term" value="P:polyketide biosynthetic process"/>
    <property type="evidence" value="ECO:0007669"/>
    <property type="project" value="TreeGrafter"/>
</dbReference>
<evidence type="ECO:0000313" key="6">
    <source>
        <dbReference type="EMBL" id="NDU98761.1"/>
    </source>
</evidence>
<dbReference type="SUPFAM" id="SSF53901">
    <property type="entry name" value="Thiolase-like"/>
    <property type="match status" value="2"/>
</dbReference>
<feature type="domain" description="Chalcone/stilbene synthase N-terminal" evidence="4">
    <location>
        <begin position="8"/>
        <end position="216"/>
    </location>
</feature>
<comment type="similarity">
    <text evidence="1">Belongs to the thiolase-like superfamily. Chalcone/stilbene synthases family.</text>
</comment>
<feature type="active site" description="Acyl-thioester intermediate" evidence="3">
    <location>
        <position position="158"/>
    </location>
</feature>
<evidence type="ECO:0000313" key="7">
    <source>
        <dbReference type="Proteomes" id="UP000474175"/>
    </source>
</evidence>
<dbReference type="Gene3D" id="3.40.47.10">
    <property type="match status" value="2"/>
</dbReference>
<dbReference type="GO" id="GO:0016747">
    <property type="term" value="F:acyltransferase activity, transferring groups other than amino-acyl groups"/>
    <property type="evidence" value="ECO:0007669"/>
    <property type="project" value="InterPro"/>
</dbReference>
<feature type="domain" description="Chalcone/stilbene synthase C-terminal" evidence="5">
    <location>
        <begin position="228"/>
        <end position="377"/>
    </location>
</feature>
<evidence type="ECO:0000259" key="5">
    <source>
        <dbReference type="Pfam" id="PF02797"/>
    </source>
</evidence>
<dbReference type="InterPro" id="IPR016039">
    <property type="entry name" value="Thiolase-like"/>
</dbReference>
<dbReference type="EMBL" id="JAAFZH010000020">
    <property type="protein sequence ID" value="NDU98761.1"/>
    <property type="molecule type" value="Genomic_DNA"/>
</dbReference>
<protein>
    <submittedName>
        <fullName evidence="6">Type III polyketide synthase</fullName>
    </submittedName>
</protein>
<dbReference type="InterPro" id="IPR001099">
    <property type="entry name" value="Chalcone/stilbene_synt_N"/>
</dbReference>
<dbReference type="Proteomes" id="UP000474175">
    <property type="component" value="Unassembled WGS sequence"/>
</dbReference>
<keyword evidence="7" id="KW-1185">Reference proteome</keyword>
<dbReference type="PANTHER" id="PTHR11877">
    <property type="entry name" value="HYDROXYMETHYLGLUTARYL-COA SYNTHASE"/>
    <property type="match status" value="1"/>
</dbReference>
<comment type="caution">
    <text evidence="6">The sequence shown here is derived from an EMBL/GenBank/DDBJ whole genome shotgun (WGS) entry which is preliminary data.</text>
</comment>
<dbReference type="AlphaFoldDB" id="A0A6L9LHT1"/>
<accession>A0A6L9LHT1</accession>
<dbReference type="PIRSF" id="PIRSF000451">
    <property type="entry name" value="PKS_III"/>
    <property type="match status" value="1"/>
</dbReference>
<dbReference type="Pfam" id="PF02797">
    <property type="entry name" value="Chal_sti_synt_C"/>
    <property type="match status" value="1"/>
</dbReference>
<reference evidence="6 7" key="1">
    <citation type="submission" date="2020-02" db="EMBL/GenBank/DDBJ databases">
        <title>Draft genome sequence of two Spirosoma agri KCTC 52727 and Spirosoma terrae KCTC 52035.</title>
        <authorList>
            <person name="Rojas J."/>
            <person name="Ambika Manirajan B."/>
            <person name="Suarez C."/>
            <person name="Ratering S."/>
            <person name="Schnell S."/>
        </authorList>
    </citation>
    <scope>NUCLEOTIDE SEQUENCE [LARGE SCALE GENOMIC DNA]</scope>
    <source>
        <strain evidence="6 7">KCTC 52035</strain>
    </source>
</reference>